<keyword evidence="1" id="KW-1185">Reference proteome</keyword>
<dbReference type="Proteomes" id="UP000046395">
    <property type="component" value="Unassembled WGS sequence"/>
</dbReference>
<name>A0A5S6QAH0_TRIMR</name>
<organism evidence="1 2">
    <name type="scientific">Trichuris muris</name>
    <name type="common">Mouse whipworm</name>
    <dbReference type="NCBI Taxonomy" id="70415"/>
    <lineage>
        <taxon>Eukaryota</taxon>
        <taxon>Metazoa</taxon>
        <taxon>Ecdysozoa</taxon>
        <taxon>Nematoda</taxon>
        <taxon>Enoplea</taxon>
        <taxon>Dorylaimia</taxon>
        <taxon>Trichinellida</taxon>
        <taxon>Trichuridae</taxon>
        <taxon>Trichuris</taxon>
    </lineage>
</organism>
<proteinExistence type="predicted"/>
<protein>
    <submittedName>
        <fullName evidence="2">Uncharacterized protein</fullName>
    </submittedName>
</protein>
<accession>A0A5S6QAH0</accession>
<sequence>MVPLIKLQMPYQRMDGRLLEISQKYSERDSANTVFPSTIRSIVSGYSSFPNNAKKLTIFCRSVADVSLTYSLVDVALSLQSSVSGSGFGSRPNSTAKGEQPVDECTAVCERTQHLEQRTVSVLQESICLWMAALEVCSLVCVQYLEQPESREHAHKLFCHIPRAHVWRFQSALGGSHRAEEVRELVADLAGITWSRVTEESARKAERSAID</sequence>
<dbReference type="AlphaFoldDB" id="A0A5S6QAH0"/>
<evidence type="ECO:0000313" key="2">
    <source>
        <dbReference type="WBParaSite" id="TMUE_1000004090.1"/>
    </source>
</evidence>
<evidence type="ECO:0000313" key="1">
    <source>
        <dbReference type="Proteomes" id="UP000046395"/>
    </source>
</evidence>
<dbReference type="WBParaSite" id="TMUE_1000004090.1">
    <property type="protein sequence ID" value="TMUE_1000004090.1"/>
    <property type="gene ID" value="WBGene00290958"/>
</dbReference>
<reference evidence="2" key="1">
    <citation type="submission" date="2019-12" db="UniProtKB">
        <authorList>
            <consortium name="WormBaseParasite"/>
        </authorList>
    </citation>
    <scope>IDENTIFICATION</scope>
</reference>